<dbReference type="GO" id="GO:0016020">
    <property type="term" value="C:membrane"/>
    <property type="evidence" value="ECO:0007669"/>
    <property type="project" value="UniProtKB-SubCell"/>
</dbReference>
<evidence type="ECO:0000256" key="6">
    <source>
        <dbReference type="SAM" id="Phobius"/>
    </source>
</evidence>
<dbReference type="CDD" id="cd15904">
    <property type="entry name" value="TSPO_MBR"/>
    <property type="match status" value="1"/>
</dbReference>
<feature type="transmembrane region" description="Helical" evidence="6">
    <location>
        <begin position="97"/>
        <end position="115"/>
    </location>
</feature>
<evidence type="ECO:0000256" key="3">
    <source>
        <dbReference type="ARBA" id="ARBA00022692"/>
    </source>
</evidence>
<gene>
    <name evidence="7" type="ORF">HWQ62_00494</name>
</gene>
<dbReference type="Pfam" id="PF03073">
    <property type="entry name" value="TspO_MBR"/>
    <property type="match status" value="1"/>
</dbReference>
<feature type="transmembrane region" description="Helical" evidence="6">
    <location>
        <begin position="68"/>
        <end position="85"/>
    </location>
</feature>
<comment type="subcellular location">
    <subcellularLocation>
        <location evidence="1">Membrane</location>
        <topology evidence="1">Multi-pass membrane protein</topology>
    </subcellularLocation>
</comment>
<dbReference type="InterPro" id="IPR004307">
    <property type="entry name" value="TspO_MBR"/>
</dbReference>
<dbReference type="PANTHER" id="PTHR10057">
    <property type="entry name" value="PERIPHERAL-TYPE BENZODIAZEPINE RECEPTOR"/>
    <property type="match status" value="1"/>
</dbReference>
<proteinExistence type="inferred from homology"/>
<reference evidence="7" key="1">
    <citation type="submission" date="2020-06" db="EMBL/GenBank/DDBJ databases">
        <title>Lateral gene transfer of anion-conducting channel rhodopsins between green algae and giant viruses.</title>
        <authorList>
            <person name="Rozenberg A."/>
            <person name="Oppermann J."/>
            <person name="Wietek J."/>
            <person name="Fernandez Lahore R.G."/>
            <person name="Sandaa R.-A."/>
            <person name="Bratbak G."/>
            <person name="Hegemann P."/>
            <person name="Beja O."/>
        </authorList>
    </citation>
    <scope>NUCLEOTIDE SEQUENCE</scope>
    <source>
        <strain evidence="7">01B</strain>
    </source>
</reference>
<sequence>MLSYSLVLVPQLLSTLFQYLFPSDFDNNKKVFFQPPGYVFAINWTVIYTLLGIYLFKLVNGRKTNQYFVFMAAVYAINLSLNMAWTPMVNIQKNYKGGVFTIALMIFTTFLLMAIDDNRVNRTLLVPYVSWLFVALLLNVELARMNQ</sequence>
<feature type="transmembrane region" description="Helical" evidence="6">
    <location>
        <begin position="124"/>
        <end position="143"/>
    </location>
</feature>
<evidence type="ECO:0000256" key="4">
    <source>
        <dbReference type="ARBA" id="ARBA00022989"/>
    </source>
</evidence>
<evidence type="ECO:0000256" key="2">
    <source>
        <dbReference type="ARBA" id="ARBA00007524"/>
    </source>
</evidence>
<protein>
    <recommendedName>
        <fullName evidence="8">Tryptophan-rich sensory protein</fullName>
    </recommendedName>
</protein>
<dbReference type="InterPro" id="IPR038330">
    <property type="entry name" value="TspO/MBR-related_sf"/>
</dbReference>
<organism evidence="7">
    <name type="scientific">Pyramimonas orientalis virus</name>
    <name type="common">PoV01</name>
    <dbReference type="NCBI Taxonomy" id="455367"/>
    <lineage>
        <taxon>Viruses</taxon>
        <taxon>Varidnaviria</taxon>
        <taxon>Bamfordvirae</taxon>
        <taxon>Nucleocytoviricota</taxon>
        <taxon>Megaviricetes</taxon>
        <taxon>Imitervirales</taxon>
        <taxon>Allomimiviridae</taxon>
        <taxon>Heliosvirus</taxon>
        <taxon>Heliosvirus raunefjordenense</taxon>
    </lineage>
</organism>
<dbReference type="PANTHER" id="PTHR10057:SF0">
    <property type="entry name" value="TRANSLOCATOR PROTEIN"/>
    <property type="match status" value="1"/>
</dbReference>
<dbReference type="Gene3D" id="1.20.1260.100">
    <property type="entry name" value="TspO/MBR protein"/>
    <property type="match status" value="1"/>
</dbReference>
<keyword evidence="5 6" id="KW-0472">Membrane</keyword>
<organismHost>
    <name type="scientific">Pyramimonas plurioculata</name>
    <dbReference type="NCBI Taxonomy" id="36893"/>
</organismHost>
<keyword evidence="4 6" id="KW-1133">Transmembrane helix</keyword>
<evidence type="ECO:0008006" key="8">
    <source>
        <dbReference type="Google" id="ProtNLM"/>
    </source>
</evidence>
<dbReference type="GO" id="GO:0033013">
    <property type="term" value="P:tetrapyrrole metabolic process"/>
    <property type="evidence" value="ECO:0007669"/>
    <property type="project" value="UniProtKB-ARBA"/>
</dbReference>
<evidence type="ECO:0000313" key="7">
    <source>
        <dbReference type="EMBL" id="QOI90625.1"/>
    </source>
</evidence>
<feature type="transmembrane region" description="Helical" evidence="6">
    <location>
        <begin position="38"/>
        <end position="56"/>
    </location>
</feature>
<evidence type="ECO:0000256" key="5">
    <source>
        <dbReference type="ARBA" id="ARBA00023136"/>
    </source>
</evidence>
<keyword evidence="3 6" id="KW-0812">Transmembrane</keyword>
<accession>A0A7M3UPE0</accession>
<dbReference type="EMBL" id="MT663543">
    <property type="protein sequence ID" value="QOI90625.1"/>
    <property type="molecule type" value="Genomic_DNA"/>
</dbReference>
<name>A0A7M3UPE0_POV01</name>
<comment type="similarity">
    <text evidence="2">Belongs to the TspO/BZRP family.</text>
</comment>
<evidence type="ECO:0000256" key="1">
    <source>
        <dbReference type="ARBA" id="ARBA00004141"/>
    </source>
</evidence>